<reference evidence="15" key="2">
    <citation type="submission" date="2020-10" db="EMBL/GenBank/DDBJ databases">
        <title>High-Quality Genome Resource of Clonostachys rosea strain S41 by Oxford Nanopore Long-Read Sequencing.</title>
        <authorList>
            <person name="Wang H."/>
        </authorList>
    </citation>
    <scope>NUCLEOTIDE SEQUENCE</scope>
    <source>
        <strain evidence="15">S41</strain>
    </source>
</reference>
<keyword evidence="8" id="KW-0539">Nucleus</keyword>
<dbReference type="EC" id="2.3.1.257" evidence="4"/>
<evidence type="ECO:0000256" key="1">
    <source>
        <dbReference type="ARBA" id="ARBA00004123"/>
    </source>
</evidence>
<dbReference type="InterPro" id="IPR039949">
    <property type="entry name" value="NAA40"/>
</dbReference>
<evidence type="ECO:0000313" key="14">
    <source>
        <dbReference type="EMBL" id="CEO49862.1"/>
    </source>
</evidence>
<evidence type="ECO:0000256" key="8">
    <source>
        <dbReference type="ARBA" id="ARBA00023242"/>
    </source>
</evidence>
<dbReference type="Proteomes" id="UP000616885">
    <property type="component" value="Unassembled WGS sequence"/>
</dbReference>
<dbReference type="InterPro" id="IPR000182">
    <property type="entry name" value="GNAT_dom"/>
</dbReference>
<feature type="domain" description="N-acetyltransferase" evidence="13">
    <location>
        <begin position="63"/>
        <end position="225"/>
    </location>
</feature>
<dbReference type="AlphaFoldDB" id="A0A0B7K2U7"/>
<feature type="compositionally biased region" description="Polar residues" evidence="12">
    <location>
        <begin position="1"/>
        <end position="10"/>
    </location>
</feature>
<dbReference type="SUPFAM" id="SSF55729">
    <property type="entry name" value="Acyl-CoA N-acyltransferases (Nat)"/>
    <property type="match status" value="1"/>
</dbReference>
<evidence type="ECO:0000256" key="2">
    <source>
        <dbReference type="ARBA" id="ARBA00004496"/>
    </source>
</evidence>
<evidence type="ECO:0000313" key="15">
    <source>
        <dbReference type="EMBL" id="KAF9750625.1"/>
    </source>
</evidence>
<keyword evidence="7" id="KW-0808">Transferase</keyword>
<keyword evidence="9" id="KW-0012">Acyltransferase</keyword>
<accession>A0A0B7K2U7</accession>
<comment type="similarity">
    <text evidence="3">Belongs to the acetyltransferase family. NAA40 subfamily.</text>
</comment>
<evidence type="ECO:0000256" key="5">
    <source>
        <dbReference type="ARBA" id="ARBA00015043"/>
    </source>
</evidence>
<evidence type="ECO:0000259" key="13">
    <source>
        <dbReference type="PROSITE" id="PS51186"/>
    </source>
</evidence>
<comment type="subcellular location">
    <subcellularLocation>
        <location evidence="2">Cytoplasm</location>
    </subcellularLocation>
    <subcellularLocation>
        <location evidence="1">Nucleus</location>
    </subcellularLocation>
</comment>
<dbReference type="EMBL" id="CDPU01000016">
    <property type="protein sequence ID" value="CEO49862.1"/>
    <property type="molecule type" value="Genomic_DNA"/>
</dbReference>
<dbReference type="Pfam" id="PF00583">
    <property type="entry name" value="Acetyltransf_1"/>
    <property type="match status" value="1"/>
</dbReference>
<gene>
    <name evidence="14" type="ORF">BN869_000005919_1</name>
    <name evidence="15" type="ORF">IM811_014845</name>
</gene>
<evidence type="ECO:0000256" key="9">
    <source>
        <dbReference type="ARBA" id="ARBA00023315"/>
    </source>
</evidence>
<dbReference type="GO" id="GO:0005737">
    <property type="term" value="C:cytoplasm"/>
    <property type="evidence" value="ECO:0007669"/>
    <property type="project" value="UniProtKB-SubCell"/>
</dbReference>
<organism evidence="14">
    <name type="scientific">Bionectria ochroleuca</name>
    <name type="common">Gliocladium roseum</name>
    <dbReference type="NCBI Taxonomy" id="29856"/>
    <lineage>
        <taxon>Eukaryota</taxon>
        <taxon>Fungi</taxon>
        <taxon>Dikarya</taxon>
        <taxon>Ascomycota</taxon>
        <taxon>Pezizomycotina</taxon>
        <taxon>Sordariomycetes</taxon>
        <taxon>Hypocreomycetidae</taxon>
        <taxon>Hypocreales</taxon>
        <taxon>Bionectriaceae</taxon>
        <taxon>Clonostachys</taxon>
    </lineage>
</organism>
<dbReference type="GO" id="GO:1990189">
    <property type="term" value="F:protein N-terminal-serine acetyltransferase activity"/>
    <property type="evidence" value="ECO:0007669"/>
    <property type="project" value="UniProtKB-EC"/>
</dbReference>
<dbReference type="GO" id="GO:0005634">
    <property type="term" value="C:nucleus"/>
    <property type="evidence" value="ECO:0007669"/>
    <property type="project" value="UniProtKB-SubCell"/>
</dbReference>
<evidence type="ECO:0000256" key="11">
    <source>
        <dbReference type="ARBA" id="ARBA00049524"/>
    </source>
</evidence>
<comment type="catalytic activity">
    <reaction evidence="10">
        <text>N-terminal L-seryl-[histone H2A] + acetyl-CoA = N-terminal N(alpha)-acetyl-L-seryl-[histone H2A] + CoA + H(+)</text>
        <dbReference type="Rhea" id="RHEA:50600"/>
        <dbReference type="Rhea" id="RHEA-COMP:12742"/>
        <dbReference type="Rhea" id="RHEA-COMP:12744"/>
        <dbReference type="ChEBI" id="CHEBI:15378"/>
        <dbReference type="ChEBI" id="CHEBI:57287"/>
        <dbReference type="ChEBI" id="CHEBI:57288"/>
        <dbReference type="ChEBI" id="CHEBI:64738"/>
        <dbReference type="ChEBI" id="CHEBI:83690"/>
        <dbReference type="EC" id="2.3.1.257"/>
    </reaction>
</comment>
<evidence type="ECO:0000256" key="3">
    <source>
        <dbReference type="ARBA" id="ARBA00008870"/>
    </source>
</evidence>
<evidence type="ECO:0000256" key="6">
    <source>
        <dbReference type="ARBA" id="ARBA00022490"/>
    </source>
</evidence>
<evidence type="ECO:0000256" key="4">
    <source>
        <dbReference type="ARBA" id="ARBA00012950"/>
    </source>
</evidence>
<name>A0A0B7K2U7_BIOOC</name>
<proteinExistence type="inferred from homology"/>
<dbReference type="PANTHER" id="PTHR20531:SF1">
    <property type="entry name" value="N-ALPHA-ACETYLTRANSFERASE 40"/>
    <property type="match status" value="1"/>
</dbReference>
<comment type="catalytic activity">
    <reaction evidence="11">
        <text>N-terminal L-seryl-[histone H4] + acetyl-CoA = N-terminal N(alpha)-acetyl-L-seryl-[histone H4] + CoA + H(+)</text>
        <dbReference type="Rhea" id="RHEA:50596"/>
        <dbReference type="Rhea" id="RHEA-COMP:12740"/>
        <dbReference type="Rhea" id="RHEA-COMP:12743"/>
        <dbReference type="ChEBI" id="CHEBI:15378"/>
        <dbReference type="ChEBI" id="CHEBI:57287"/>
        <dbReference type="ChEBI" id="CHEBI:57288"/>
        <dbReference type="ChEBI" id="CHEBI:64738"/>
        <dbReference type="ChEBI" id="CHEBI:83690"/>
        <dbReference type="EC" id="2.3.1.257"/>
    </reaction>
</comment>
<evidence type="ECO:0000256" key="12">
    <source>
        <dbReference type="SAM" id="MobiDB-lite"/>
    </source>
</evidence>
<dbReference type="GO" id="GO:0010485">
    <property type="term" value="F:histone H4 acetyltransferase activity"/>
    <property type="evidence" value="ECO:0007669"/>
    <property type="project" value="InterPro"/>
</dbReference>
<dbReference type="Gene3D" id="3.40.630.30">
    <property type="match status" value="1"/>
</dbReference>
<dbReference type="InterPro" id="IPR016181">
    <property type="entry name" value="Acyl_CoA_acyltransferase"/>
</dbReference>
<dbReference type="EMBL" id="JADCTT010000006">
    <property type="protein sequence ID" value="KAF9750625.1"/>
    <property type="molecule type" value="Genomic_DNA"/>
</dbReference>
<dbReference type="PROSITE" id="PS51186">
    <property type="entry name" value="GNAT"/>
    <property type="match status" value="1"/>
</dbReference>
<evidence type="ECO:0000256" key="7">
    <source>
        <dbReference type="ARBA" id="ARBA00022679"/>
    </source>
</evidence>
<protein>
    <recommendedName>
        <fullName evidence="5">N-alpha-acetyltransferase 40</fullName>
        <ecNumber evidence="4">2.3.1.257</ecNumber>
    </recommendedName>
</protein>
<dbReference type="PANTHER" id="PTHR20531">
    <property type="entry name" value="N-ALPHA-ACETYLTRANSFERASE 40"/>
    <property type="match status" value="1"/>
</dbReference>
<dbReference type="GO" id="GO:0043998">
    <property type="term" value="F:histone H2A acetyltransferase activity"/>
    <property type="evidence" value="ECO:0007669"/>
    <property type="project" value="InterPro"/>
</dbReference>
<sequence length="241" mass="27483">MSSAGSTSQRGPRKTRSTPKVNHLEIANGKTDAEFVEEYLRPSENWTQWTHPTSEKKYTLNLLGVARLTDAELETCYSLIEKTSGEDYRNSSSGWHPAAKRKEMRSPGLRYILIQADPGEGNEDCGIRGFMSIMPTVENAEPVVYVYEVHLETELQGTRLGRLLMEYARVVAENIPSVEKVMLTCFVSNERARRFYGKMGFDLDESSPRDRKLRGGKVVTSDYVILSHRTKDKDKERRRNV</sequence>
<reference evidence="14" key="1">
    <citation type="submission" date="2015-01" db="EMBL/GenBank/DDBJ databases">
        <authorList>
            <person name="Durling Mikael"/>
        </authorList>
    </citation>
    <scope>NUCLEOTIDE SEQUENCE</scope>
</reference>
<keyword evidence="6" id="KW-0963">Cytoplasm</keyword>
<evidence type="ECO:0000256" key="10">
    <source>
        <dbReference type="ARBA" id="ARBA00047821"/>
    </source>
</evidence>
<feature type="region of interest" description="Disordered" evidence="12">
    <location>
        <begin position="1"/>
        <end position="23"/>
    </location>
</feature>